<dbReference type="PROSITE" id="PS51257">
    <property type="entry name" value="PROKAR_LIPOPROTEIN"/>
    <property type="match status" value="1"/>
</dbReference>
<feature type="transmembrane region" description="Helical" evidence="1">
    <location>
        <begin position="172"/>
        <end position="194"/>
    </location>
</feature>
<evidence type="ECO:0000313" key="3">
    <source>
        <dbReference type="Proteomes" id="UP001283361"/>
    </source>
</evidence>
<dbReference type="AlphaFoldDB" id="A0AAE1DFL6"/>
<dbReference type="InterPro" id="IPR030429">
    <property type="entry name" value="Sarcospan"/>
</dbReference>
<keyword evidence="1" id="KW-1133">Transmembrane helix</keyword>
<dbReference type="GO" id="GO:0042383">
    <property type="term" value="C:sarcolemma"/>
    <property type="evidence" value="ECO:0007669"/>
    <property type="project" value="TreeGrafter"/>
</dbReference>
<reference evidence="2" key="1">
    <citation type="journal article" date="2023" name="G3 (Bethesda)">
        <title>A reference genome for the long-term kleptoplast-retaining sea slug Elysia crispata morphotype clarki.</title>
        <authorList>
            <person name="Eastman K.E."/>
            <person name="Pendleton A.L."/>
            <person name="Shaikh M.A."/>
            <person name="Suttiyut T."/>
            <person name="Ogas R."/>
            <person name="Tomko P."/>
            <person name="Gavelis G."/>
            <person name="Widhalm J.R."/>
            <person name="Wisecaver J.H."/>
        </authorList>
    </citation>
    <scope>NUCLEOTIDE SEQUENCE</scope>
    <source>
        <strain evidence="2">ECLA1</strain>
    </source>
</reference>
<keyword evidence="1" id="KW-0812">Transmembrane</keyword>
<dbReference type="EMBL" id="JAWDGP010004001">
    <property type="protein sequence ID" value="KAK3768884.1"/>
    <property type="molecule type" value="Genomic_DNA"/>
</dbReference>
<feature type="transmembrane region" description="Helical" evidence="1">
    <location>
        <begin position="100"/>
        <end position="125"/>
    </location>
</feature>
<evidence type="ECO:0000313" key="2">
    <source>
        <dbReference type="EMBL" id="KAK3768884.1"/>
    </source>
</evidence>
<dbReference type="Proteomes" id="UP001283361">
    <property type="component" value="Unassembled WGS sequence"/>
</dbReference>
<protein>
    <submittedName>
        <fullName evidence="2">Uncharacterized protein</fullName>
    </submittedName>
</protein>
<organism evidence="2 3">
    <name type="scientific">Elysia crispata</name>
    <name type="common">lettuce slug</name>
    <dbReference type="NCBI Taxonomy" id="231223"/>
    <lineage>
        <taxon>Eukaryota</taxon>
        <taxon>Metazoa</taxon>
        <taxon>Spiralia</taxon>
        <taxon>Lophotrochozoa</taxon>
        <taxon>Mollusca</taxon>
        <taxon>Gastropoda</taxon>
        <taxon>Heterobranchia</taxon>
        <taxon>Euthyneura</taxon>
        <taxon>Panpulmonata</taxon>
        <taxon>Sacoglossa</taxon>
        <taxon>Placobranchoidea</taxon>
        <taxon>Plakobranchidae</taxon>
        <taxon>Elysia</taxon>
    </lineage>
</organism>
<comment type="caution">
    <text evidence="2">The sequence shown here is derived from an EMBL/GenBank/DDBJ whole genome shotgun (WGS) entry which is preliminary data.</text>
</comment>
<keyword evidence="1" id="KW-0472">Membrane</keyword>
<name>A0AAE1DFL6_9GAST</name>
<accession>A0AAE1DFL6</accession>
<evidence type="ECO:0000256" key="1">
    <source>
        <dbReference type="SAM" id="Phobius"/>
    </source>
</evidence>
<dbReference type="GO" id="GO:0016010">
    <property type="term" value="C:dystrophin-associated glycoprotein complex"/>
    <property type="evidence" value="ECO:0007669"/>
    <property type="project" value="InterPro"/>
</dbReference>
<keyword evidence="3" id="KW-1185">Reference proteome</keyword>
<gene>
    <name evidence="2" type="ORF">RRG08_024282</name>
</gene>
<feature type="transmembrane region" description="Helical" evidence="1">
    <location>
        <begin position="49"/>
        <end position="68"/>
    </location>
</feature>
<feature type="transmembrane region" description="Helical" evidence="1">
    <location>
        <begin position="12"/>
        <end position="37"/>
    </location>
</feature>
<dbReference type="PANTHER" id="PTHR15260:SF1">
    <property type="entry name" value="SARCOSPAN"/>
    <property type="match status" value="1"/>
</dbReference>
<dbReference type="PANTHER" id="PTHR15260">
    <property type="entry name" value="SARCOSPAN"/>
    <property type="match status" value="1"/>
</dbReference>
<sequence length="205" mass="22656">MAGKCCCGNGCNLRAFLIVFLVLTACGIIGVSVFTMLCVPAIKMIETPVWAGGPLLLAALFSLAYCCPSRSRRKRKNRAEEYSEEEEEDEDSACVFGVKVLCVIFLAISFIVCLIAAVFCAVHIFRLFTYTSCRDLSDRCVCFPYRDGDTKRTEYSPVENCDEIYYKVTPTIMASGFLCLVGSLTAMTFITSVFRSRYGQISTGS</sequence>
<proteinExistence type="predicted"/>